<proteinExistence type="predicted"/>
<name>A0A8S2F9K5_9BILA</name>
<dbReference type="AlphaFoldDB" id="A0A8S2F9K5"/>
<organism evidence="1 3">
    <name type="scientific">Didymodactylos carnosus</name>
    <dbReference type="NCBI Taxonomy" id="1234261"/>
    <lineage>
        <taxon>Eukaryota</taxon>
        <taxon>Metazoa</taxon>
        <taxon>Spiralia</taxon>
        <taxon>Gnathifera</taxon>
        <taxon>Rotifera</taxon>
        <taxon>Eurotatoria</taxon>
        <taxon>Bdelloidea</taxon>
        <taxon>Philodinida</taxon>
        <taxon>Philodinidae</taxon>
        <taxon>Didymodactylos</taxon>
    </lineage>
</organism>
<gene>
    <name evidence="1" type="ORF">OVA965_LOCUS32474</name>
    <name evidence="2" type="ORF">TMI583_LOCUS33339</name>
</gene>
<evidence type="ECO:0000313" key="3">
    <source>
        <dbReference type="Proteomes" id="UP000677228"/>
    </source>
</evidence>
<reference evidence="1" key="1">
    <citation type="submission" date="2021-02" db="EMBL/GenBank/DDBJ databases">
        <authorList>
            <person name="Nowell W R."/>
        </authorList>
    </citation>
    <scope>NUCLEOTIDE SEQUENCE</scope>
</reference>
<evidence type="ECO:0000313" key="2">
    <source>
        <dbReference type="EMBL" id="CAF4196815.1"/>
    </source>
</evidence>
<dbReference type="Proteomes" id="UP000682733">
    <property type="component" value="Unassembled WGS sequence"/>
</dbReference>
<protein>
    <submittedName>
        <fullName evidence="1">Uncharacterized protein</fullName>
    </submittedName>
</protein>
<dbReference type="Proteomes" id="UP000677228">
    <property type="component" value="Unassembled WGS sequence"/>
</dbReference>
<accession>A0A8S2F9K5</accession>
<evidence type="ECO:0000313" key="1">
    <source>
        <dbReference type="EMBL" id="CAF1388887.1"/>
    </source>
</evidence>
<sequence>MYTPCSFEQVRIPCGVCSSSPQMESTLPSRRCEVTLNELVYLISQVGRSDLYHEIVLYMKKQQQQTSPTIPIKHQFHPIKNENIICSESNESFSQLLSQTLDINDSDETFIVQDFSKQSLSQALGSLLTDSIAKNRNINEDSLTTANDCTELISLNYDKPLFSFNTADEKLNKKNR</sequence>
<comment type="caution">
    <text evidence="1">The sequence shown here is derived from an EMBL/GenBank/DDBJ whole genome shotgun (WGS) entry which is preliminary data.</text>
</comment>
<dbReference type="EMBL" id="CAJNOK010025351">
    <property type="protein sequence ID" value="CAF1388887.1"/>
    <property type="molecule type" value="Genomic_DNA"/>
</dbReference>
<dbReference type="EMBL" id="CAJOBA010047059">
    <property type="protein sequence ID" value="CAF4196815.1"/>
    <property type="molecule type" value="Genomic_DNA"/>
</dbReference>